<name>A0ABT6EVU4_9SYNE</name>
<dbReference type="Proteomes" id="UP001154265">
    <property type="component" value="Unassembled WGS sequence"/>
</dbReference>
<evidence type="ECO:0000256" key="5">
    <source>
        <dbReference type="ARBA" id="ARBA00022676"/>
    </source>
</evidence>
<comment type="similarity">
    <text evidence="2 10">Belongs to the disproportionating enzyme family.</text>
</comment>
<keyword evidence="5 10" id="KW-0328">Glycosyltransferase</keyword>
<reference evidence="11" key="2">
    <citation type="submission" date="2022-01" db="EMBL/GenBank/DDBJ databases">
        <authorList>
            <person name="Zivanovic Y."/>
            <person name="Moreira D."/>
            <person name="Lopez-Garcia P."/>
        </authorList>
    </citation>
    <scope>NUCLEOTIDE SEQUENCE</scope>
    <source>
        <strain evidence="11">G9</strain>
    </source>
</reference>
<dbReference type="EMBL" id="JAKKUT010000002">
    <property type="protein sequence ID" value="MDG2989878.1"/>
    <property type="molecule type" value="Genomic_DNA"/>
</dbReference>
<evidence type="ECO:0000256" key="8">
    <source>
        <dbReference type="ARBA" id="ARBA00031423"/>
    </source>
</evidence>
<dbReference type="PANTHER" id="PTHR32438:SF5">
    <property type="entry name" value="4-ALPHA-GLUCANOTRANSFERASE DPE1, CHLOROPLASTIC_AMYLOPLASTIC"/>
    <property type="match status" value="1"/>
</dbReference>
<dbReference type="NCBIfam" id="NF011080">
    <property type="entry name" value="PRK14508.1-3"/>
    <property type="match status" value="1"/>
</dbReference>
<dbReference type="SUPFAM" id="SSF51445">
    <property type="entry name" value="(Trans)glycosidases"/>
    <property type="match status" value="1"/>
</dbReference>
<accession>A0ABT6EVU4</accession>
<organism evidence="11 12">
    <name type="scientific">Candidatus Synechococcus calcipolaris G9</name>
    <dbReference type="NCBI Taxonomy" id="1497997"/>
    <lineage>
        <taxon>Bacteria</taxon>
        <taxon>Bacillati</taxon>
        <taxon>Cyanobacteriota</taxon>
        <taxon>Cyanophyceae</taxon>
        <taxon>Synechococcales</taxon>
        <taxon>Synechococcaceae</taxon>
        <taxon>Synechococcus</taxon>
    </lineage>
</organism>
<dbReference type="InterPro" id="IPR017853">
    <property type="entry name" value="GH"/>
</dbReference>
<evidence type="ECO:0000256" key="4">
    <source>
        <dbReference type="ARBA" id="ARBA00020295"/>
    </source>
</evidence>
<sequence>MQFPRSSGLLLHPTSLPGGHGIGDLGQAAYEFIDFLAASDQQFWQVLPLGPTGYGHSPYMCYSAMAGNPLLISLDGLVSQGWLTAEHLSHLNLPNSDRLDYDAVISQKLPLLGIAAHQFMEKADDDQRQEFDQFCQDSAYWLDTYALFMALKDQHQGQAWYDWPSELSQRDAEALGIATSELKEQIFTYKFQQFIFFQQWSALKFYANSKRIQIIGDIPIYVAHDSADVWAFPEFFQLEPETGAAAFMAGVPPDYFSETGQLWGNPIYNWDRLAKEDYYWWIERFRCLLRYVDIIRVDHFRGFQGYWQVPQGETTAMNGEWVDGPGAQFFEVLEEKMGTLPILAEDLGDITPDVIVLRDRFSFPGMKILQFAFGGGADNPFLPFNYVRNSVVYTGTHDNNTTVGWFGQLSEWERQRLSDYLGCFSSSGIHWDLIRLALSSIANQAIFPAQDVLGLGGEARMNFPSTTSGNWSWRLWPNELHQDVGNHLKHLTHLYGRQPIPEEPENPENNEDHN</sequence>
<dbReference type="Gene3D" id="3.20.20.80">
    <property type="entry name" value="Glycosidases"/>
    <property type="match status" value="1"/>
</dbReference>
<evidence type="ECO:0000256" key="1">
    <source>
        <dbReference type="ARBA" id="ARBA00000439"/>
    </source>
</evidence>
<dbReference type="NCBIfam" id="TIGR00217">
    <property type="entry name" value="malQ"/>
    <property type="match status" value="1"/>
</dbReference>
<keyword evidence="6 10" id="KW-0808">Transferase</keyword>
<dbReference type="InterPro" id="IPR003385">
    <property type="entry name" value="Glyco_hydro_77"/>
</dbReference>
<evidence type="ECO:0000256" key="10">
    <source>
        <dbReference type="RuleBase" id="RU361207"/>
    </source>
</evidence>
<keyword evidence="7 10" id="KW-0119">Carbohydrate metabolism</keyword>
<gene>
    <name evidence="11" type="primary">malQ</name>
    <name evidence="11" type="ORF">L3556_02850</name>
</gene>
<dbReference type="RefSeq" id="WP_277865803.1">
    <property type="nucleotide sequence ID" value="NZ_JAKKUT010000002.1"/>
</dbReference>
<protein>
    <recommendedName>
        <fullName evidence="4 10">4-alpha-glucanotransferase</fullName>
        <ecNumber evidence="3 10">2.4.1.25</ecNumber>
    </recommendedName>
    <alternativeName>
        <fullName evidence="8 10">Amylomaltase</fullName>
    </alternativeName>
    <alternativeName>
        <fullName evidence="9 10">Disproportionating enzyme</fullName>
    </alternativeName>
</protein>
<dbReference type="PANTHER" id="PTHR32438">
    <property type="entry name" value="4-ALPHA-GLUCANOTRANSFERASE DPE1, CHLOROPLASTIC/AMYLOPLASTIC"/>
    <property type="match status" value="1"/>
</dbReference>
<evidence type="ECO:0000256" key="7">
    <source>
        <dbReference type="ARBA" id="ARBA00023277"/>
    </source>
</evidence>
<dbReference type="GO" id="GO:0004134">
    <property type="term" value="F:4-alpha-glucanotransferase activity"/>
    <property type="evidence" value="ECO:0007669"/>
    <property type="project" value="UniProtKB-EC"/>
</dbReference>
<dbReference type="Pfam" id="PF02446">
    <property type="entry name" value="Glyco_hydro_77"/>
    <property type="match status" value="1"/>
</dbReference>
<dbReference type="EC" id="2.4.1.25" evidence="3 10"/>
<reference evidence="11" key="1">
    <citation type="journal article" date="2022" name="Genome Biol. Evol.">
        <title>A New Gene Family Diagnostic for Intracellular Biomineralization of Amorphous Ca Carbonates by Cyanobacteria.</title>
        <authorList>
            <person name="Benzerara K."/>
            <person name="Duprat E."/>
            <person name="Bitard-Feildel T."/>
            <person name="Caumes G."/>
            <person name="Cassier-Chauvat C."/>
            <person name="Chauvat F."/>
            <person name="Dezi M."/>
            <person name="Diop S.I."/>
            <person name="Gaschignard G."/>
            <person name="Gorgen S."/>
            <person name="Gugger M."/>
            <person name="Lopez-Garcia P."/>
            <person name="Millet M."/>
            <person name="Skouri-Panet F."/>
            <person name="Moreira D."/>
            <person name="Callebaut I."/>
        </authorList>
    </citation>
    <scope>NUCLEOTIDE SEQUENCE</scope>
    <source>
        <strain evidence="11">G9</strain>
    </source>
</reference>
<comment type="catalytic activity">
    <reaction evidence="1 10">
        <text>Transfers a segment of a (1-&gt;4)-alpha-D-glucan to a new position in an acceptor, which may be glucose or a (1-&gt;4)-alpha-D-glucan.</text>
        <dbReference type="EC" id="2.4.1.25"/>
    </reaction>
</comment>
<evidence type="ECO:0000256" key="6">
    <source>
        <dbReference type="ARBA" id="ARBA00022679"/>
    </source>
</evidence>
<evidence type="ECO:0000256" key="9">
    <source>
        <dbReference type="ARBA" id="ARBA00031501"/>
    </source>
</evidence>
<proteinExistence type="inferred from homology"/>
<evidence type="ECO:0000256" key="3">
    <source>
        <dbReference type="ARBA" id="ARBA00012560"/>
    </source>
</evidence>
<keyword evidence="12" id="KW-1185">Reference proteome</keyword>
<dbReference type="NCBIfam" id="NF011079">
    <property type="entry name" value="PRK14508.1-2"/>
    <property type="match status" value="1"/>
</dbReference>
<evidence type="ECO:0000313" key="12">
    <source>
        <dbReference type="Proteomes" id="UP001154265"/>
    </source>
</evidence>
<evidence type="ECO:0000256" key="2">
    <source>
        <dbReference type="ARBA" id="ARBA00005684"/>
    </source>
</evidence>
<comment type="caution">
    <text evidence="11">The sequence shown here is derived from an EMBL/GenBank/DDBJ whole genome shotgun (WGS) entry which is preliminary data.</text>
</comment>
<evidence type="ECO:0000313" key="11">
    <source>
        <dbReference type="EMBL" id="MDG2989878.1"/>
    </source>
</evidence>